<keyword evidence="2" id="KW-0472">Membrane</keyword>
<evidence type="ECO:0000256" key="1">
    <source>
        <dbReference type="SAM" id="MobiDB-lite"/>
    </source>
</evidence>
<organism evidence="3 4">
    <name type="scientific">Nostocoides australiense Ben110</name>
    <dbReference type="NCBI Taxonomy" id="1193182"/>
    <lineage>
        <taxon>Bacteria</taxon>
        <taxon>Bacillati</taxon>
        <taxon>Actinomycetota</taxon>
        <taxon>Actinomycetes</taxon>
        <taxon>Micrococcales</taxon>
        <taxon>Intrasporangiaceae</taxon>
        <taxon>Nostocoides</taxon>
    </lineage>
</organism>
<proteinExistence type="predicted"/>
<keyword evidence="4" id="KW-1185">Reference proteome</keyword>
<comment type="caution">
    <text evidence="3">The sequence shown here is derived from an EMBL/GenBank/DDBJ whole genome shotgun (WGS) entry which is preliminary data.</text>
</comment>
<reference evidence="3 4" key="1">
    <citation type="journal article" date="2013" name="ISME J.">
        <title>A metabolic model for members of the genus Tetrasphaera involved in enhanced biological phosphorus removal.</title>
        <authorList>
            <person name="Kristiansen R."/>
            <person name="Nguyen H.T.T."/>
            <person name="Saunders A.M."/>
            <person name="Nielsen J.L."/>
            <person name="Wimmer R."/>
            <person name="Le V.Q."/>
            <person name="McIlroy S.J."/>
            <person name="Petrovski S."/>
            <person name="Seviour R.J."/>
            <person name="Calteau A."/>
            <person name="Nielsen K.L."/>
            <person name="Nielsen P.H."/>
        </authorList>
    </citation>
    <scope>NUCLEOTIDE SEQUENCE [LARGE SCALE GENOMIC DNA]</scope>
    <source>
        <strain evidence="3 4">Ben110</strain>
    </source>
</reference>
<name>W6K4P9_9MICO</name>
<feature type="region of interest" description="Disordered" evidence="1">
    <location>
        <begin position="197"/>
        <end position="229"/>
    </location>
</feature>
<feature type="compositionally biased region" description="Low complexity" evidence="1">
    <location>
        <begin position="203"/>
        <end position="215"/>
    </location>
</feature>
<keyword evidence="2" id="KW-0812">Transmembrane</keyword>
<accession>W6K4P9</accession>
<evidence type="ECO:0000313" key="4">
    <source>
        <dbReference type="Proteomes" id="UP000035763"/>
    </source>
</evidence>
<protein>
    <submittedName>
        <fullName evidence="3">Uncharacterized protein</fullName>
    </submittedName>
</protein>
<dbReference type="AlphaFoldDB" id="W6K4P9"/>
<dbReference type="OrthoDB" id="4841877at2"/>
<feature type="transmembrane region" description="Helical" evidence="2">
    <location>
        <begin position="34"/>
        <end position="59"/>
    </location>
</feature>
<feature type="transmembrane region" description="Helical" evidence="2">
    <location>
        <begin position="66"/>
        <end position="84"/>
    </location>
</feature>
<dbReference type="Proteomes" id="UP000035763">
    <property type="component" value="Unassembled WGS sequence"/>
</dbReference>
<feature type="transmembrane region" description="Helical" evidence="2">
    <location>
        <begin position="124"/>
        <end position="143"/>
    </location>
</feature>
<sequence length="229" mass="25488">MPGTLIQVDQAWTEPLLLTGLTWWAVLMTRGRTWWAIVPLALACASKQHLALVLPLLVAWRPFGPARAIATGALTGALIAPWFLTAPADFFRDTVTLLTNFPPIRFANTWYLYFQHYHGITPPFWVPGLIVFGTLALAILLIYRRRPPLGELLRWSALMLLVANLVNKQAFYNQYWLVGALVALSLIADQADDRAEDRLSRSPNAADPTATAAPPTDRDALAPSRPPRR</sequence>
<gene>
    <name evidence="3" type="ORF">BN11_670009</name>
</gene>
<keyword evidence="2" id="KW-1133">Transmembrane helix</keyword>
<evidence type="ECO:0000313" key="3">
    <source>
        <dbReference type="EMBL" id="CCH75394.1"/>
    </source>
</evidence>
<evidence type="ECO:0000256" key="2">
    <source>
        <dbReference type="SAM" id="Phobius"/>
    </source>
</evidence>
<dbReference type="EMBL" id="CAJA01000493">
    <property type="protein sequence ID" value="CCH75394.1"/>
    <property type="molecule type" value="Genomic_DNA"/>
</dbReference>